<gene>
    <name evidence="1" type="ORF">ABVK25_011048</name>
</gene>
<evidence type="ECO:0000313" key="2">
    <source>
        <dbReference type="Proteomes" id="UP001590951"/>
    </source>
</evidence>
<comment type="caution">
    <text evidence="1">The sequence shown here is derived from an EMBL/GenBank/DDBJ whole genome shotgun (WGS) entry which is preliminary data.</text>
</comment>
<proteinExistence type="predicted"/>
<reference evidence="1 2" key="1">
    <citation type="submission" date="2024-09" db="EMBL/GenBank/DDBJ databases">
        <title>Rethinking Asexuality: The Enigmatic Case of Functional Sexual Genes in Lepraria (Stereocaulaceae).</title>
        <authorList>
            <person name="Doellman M."/>
            <person name="Sun Y."/>
            <person name="Barcenas-Pena A."/>
            <person name="Lumbsch H.T."/>
            <person name="Grewe F."/>
        </authorList>
    </citation>
    <scope>NUCLEOTIDE SEQUENCE [LARGE SCALE GENOMIC DNA]</scope>
    <source>
        <strain evidence="1 2">Grewe 0041</strain>
    </source>
</reference>
<sequence length="110" mass="12501">MGSRAAWEQRKAERYSRYLEATLGADTESDTSTYSSLKLSRSPTRIPIENVETWRDGLEVGNATTGQIKVQWRAEFPFRTLNNPKDTVKPATSTAGENTVDCKWDILFQR</sequence>
<evidence type="ECO:0000313" key="1">
    <source>
        <dbReference type="EMBL" id="KAL2048063.1"/>
    </source>
</evidence>
<dbReference type="Proteomes" id="UP001590951">
    <property type="component" value="Unassembled WGS sequence"/>
</dbReference>
<dbReference type="EMBL" id="JBHFEH010000083">
    <property type="protein sequence ID" value="KAL2048063.1"/>
    <property type="molecule type" value="Genomic_DNA"/>
</dbReference>
<organism evidence="1 2">
    <name type="scientific">Lepraria finkii</name>
    <dbReference type="NCBI Taxonomy" id="1340010"/>
    <lineage>
        <taxon>Eukaryota</taxon>
        <taxon>Fungi</taxon>
        <taxon>Dikarya</taxon>
        <taxon>Ascomycota</taxon>
        <taxon>Pezizomycotina</taxon>
        <taxon>Lecanoromycetes</taxon>
        <taxon>OSLEUM clade</taxon>
        <taxon>Lecanoromycetidae</taxon>
        <taxon>Lecanorales</taxon>
        <taxon>Lecanorineae</taxon>
        <taxon>Stereocaulaceae</taxon>
        <taxon>Lepraria</taxon>
    </lineage>
</organism>
<keyword evidence="2" id="KW-1185">Reference proteome</keyword>
<name>A0ABR4ASD8_9LECA</name>
<accession>A0ABR4ASD8</accession>
<protein>
    <submittedName>
        <fullName evidence="1">Uncharacterized protein</fullName>
    </submittedName>
</protein>